<dbReference type="InterPro" id="IPR002156">
    <property type="entry name" value="RNaseH_domain"/>
</dbReference>
<dbReference type="InterPro" id="IPR012337">
    <property type="entry name" value="RNaseH-like_sf"/>
</dbReference>
<keyword evidence="3" id="KW-1185">Reference proteome</keyword>
<dbReference type="GO" id="GO:0004523">
    <property type="term" value="F:RNA-DNA hybrid ribonuclease activity"/>
    <property type="evidence" value="ECO:0007669"/>
    <property type="project" value="InterPro"/>
</dbReference>
<dbReference type="OrthoDB" id="4900701at2759"/>
<dbReference type="PROSITE" id="PS50879">
    <property type="entry name" value="RNASE_H_1"/>
    <property type="match status" value="1"/>
</dbReference>
<organism evidence="2 3">
    <name type="scientific">Trichoderma guizhouense</name>
    <dbReference type="NCBI Taxonomy" id="1491466"/>
    <lineage>
        <taxon>Eukaryota</taxon>
        <taxon>Fungi</taxon>
        <taxon>Dikarya</taxon>
        <taxon>Ascomycota</taxon>
        <taxon>Pezizomycotina</taxon>
        <taxon>Sordariomycetes</taxon>
        <taxon>Hypocreomycetidae</taxon>
        <taxon>Hypocreales</taxon>
        <taxon>Hypocreaceae</taxon>
        <taxon>Trichoderma</taxon>
    </lineage>
</organism>
<feature type="domain" description="RNase H type-1" evidence="1">
    <location>
        <begin position="1"/>
        <end position="42"/>
    </location>
</feature>
<dbReference type="EMBL" id="LVVK01000013">
    <property type="protein sequence ID" value="OPB42697.1"/>
    <property type="molecule type" value="Genomic_DNA"/>
</dbReference>
<dbReference type="Proteomes" id="UP000191004">
    <property type="component" value="Unassembled WGS sequence"/>
</dbReference>
<comment type="caution">
    <text evidence="2">The sequence shown here is derived from an EMBL/GenBank/DDBJ whole genome shotgun (WGS) entry which is preliminary data.</text>
</comment>
<gene>
    <name evidence="2" type="ORF">A0O28_0038180</name>
</gene>
<sequence length="199" mass="22835">MGLRQIAQRLLPRVTTRVAWVPGHKDVLGNEEADRLAKEGSELPCHSRNCSTITFIKRWVKKKRREIQDDNWNDNYPESYKAGRWGLYKAPSMPPELHLPRPILHRLLAERSGHGDFTEYHERFGHDARPTCKCGEPRTQGHFVKCGMVAPFLPDVPEREARFGTTHIEYLLGDGGYKDFQKLVEETSPYGPPPTETDT</sequence>
<dbReference type="AlphaFoldDB" id="A0A1T3CNP1"/>
<accession>A0A1T3CNP1</accession>
<dbReference type="InterPro" id="IPR036397">
    <property type="entry name" value="RNaseH_sf"/>
</dbReference>
<proteinExistence type="predicted"/>
<evidence type="ECO:0000313" key="2">
    <source>
        <dbReference type="EMBL" id="OPB42697.1"/>
    </source>
</evidence>
<reference evidence="2 3" key="1">
    <citation type="submission" date="2016-04" db="EMBL/GenBank/DDBJ databases">
        <title>Multiple horizontal gene transfer events from other fungi enriched the ability of the initially mycotrophic fungus Trichoderma (Ascomycota) to feed on dead plant biomass.</title>
        <authorList>
            <person name="Atanasova L."/>
            <person name="Chenthamara K."/>
            <person name="Zhang J."/>
            <person name="Grujic M."/>
            <person name="Henrissat B."/>
            <person name="Kuo A."/>
            <person name="Aertz A."/>
            <person name="Salamov A."/>
            <person name="Lipzen A."/>
            <person name="Labutti K."/>
            <person name="Barry K."/>
            <person name="Miao Y."/>
            <person name="Rahimi M.J."/>
            <person name="Shen Q."/>
            <person name="Grigoriev I.V."/>
            <person name="Kubicek C.P."/>
            <person name="Druzhinina I.S."/>
        </authorList>
    </citation>
    <scope>NUCLEOTIDE SEQUENCE [LARGE SCALE GENOMIC DNA]</scope>
    <source>
        <strain evidence="2 3">NJAU 4742</strain>
    </source>
</reference>
<dbReference type="SUPFAM" id="SSF53098">
    <property type="entry name" value="Ribonuclease H-like"/>
    <property type="match status" value="1"/>
</dbReference>
<dbReference type="GO" id="GO:0003676">
    <property type="term" value="F:nucleic acid binding"/>
    <property type="evidence" value="ECO:0007669"/>
    <property type="project" value="InterPro"/>
</dbReference>
<evidence type="ECO:0000259" key="1">
    <source>
        <dbReference type="PROSITE" id="PS50879"/>
    </source>
</evidence>
<name>A0A1T3CNP1_9HYPO</name>
<dbReference type="Gene3D" id="3.30.420.10">
    <property type="entry name" value="Ribonuclease H-like superfamily/Ribonuclease H"/>
    <property type="match status" value="1"/>
</dbReference>
<evidence type="ECO:0000313" key="3">
    <source>
        <dbReference type="Proteomes" id="UP000191004"/>
    </source>
</evidence>
<protein>
    <recommendedName>
        <fullName evidence="1">RNase H type-1 domain-containing protein</fullName>
    </recommendedName>
</protein>